<dbReference type="GO" id="GO:0051607">
    <property type="term" value="P:defense response to virus"/>
    <property type="evidence" value="ECO:0007669"/>
    <property type="project" value="UniProtKB-KW"/>
</dbReference>
<protein>
    <submittedName>
        <fullName evidence="3">CRISPR/Cas system CSM-associated protein Csm3, group 7 of RAMP superfamily</fullName>
    </submittedName>
</protein>
<organism evidence="3 4">
    <name type="scientific">Dethiosulfovibrio salsuginis</name>
    <dbReference type="NCBI Taxonomy" id="561720"/>
    <lineage>
        <taxon>Bacteria</taxon>
        <taxon>Thermotogati</taxon>
        <taxon>Synergistota</taxon>
        <taxon>Synergistia</taxon>
        <taxon>Synergistales</taxon>
        <taxon>Dethiosulfovibrionaceae</taxon>
        <taxon>Dethiosulfovibrio</taxon>
    </lineage>
</organism>
<dbReference type="PANTHER" id="PTHR35579:SF6">
    <property type="entry name" value="DUF324 DOMAIN-CONTAINING PROTEIN"/>
    <property type="match status" value="1"/>
</dbReference>
<name>A0A1X7KWB6_9BACT</name>
<evidence type="ECO:0000313" key="4">
    <source>
        <dbReference type="Proteomes" id="UP000193355"/>
    </source>
</evidence>
<dbReference type="EMBL" id="FXBB01000037">
    <property type="protein sequence ID" value="SMG45156.1"/>
    <property type="molecule type" value="Genomic_DNA"/>
</dbReference>
<gene>
    <name evidence="3" type="ORF">SAMN06275492_1375</name>
</gene>
<keyword evidence="1" id="KW-0051">Antiviral defense</keyword>
<feature type="domain" description="CRISPR type III-associated protein" evidence="2">
    <location>
        <begin position="290"/>
        <end position="445"/>
    </location>
</feature>
<evidence type="ECO:0000259" key="2">
    <source>
        <dbReference type="Pfam" id="PF03787"/>
    </source>
</evidence>
<feature type="domain" description="CRISPR type III-associated protein" evidence="2">
    <location>
        <begin position="14"/>
        <end position="196"/>
    </location>
</feature>
<dbReference type="RefSeq" id="WP_085545398.1">
    <property type="nucleotide sequence ID" value="NZ_FXBB01000037.1"/>
</dbReference>
<dbReference type="CDD" id="cd09726">
    <property type="entry name" value="RAMP_I_III"/>
    <property type="match status" value="2"/>
</dbReference>
<dbReference type="Proteomes" id="UP000193355">
    <property type="component" value="Unassembled WGS sequence"/>
</dbReference>
<dbReference type="PANTHER" id="PTHR35579">
    <property type="entry name" value="CRISPR SYSTEM CMS ENDORIBONUCLEASE CSM3"/>
    <property type="match status" value="1"/>
</dbReference>
<dbReference type="OrthoDB" id="1063910at2"/>
<keyword evidence="4" id="KW-1185">Reference proteome</keyword>
<dbReference type="AlphaFoldDB" id="A0A1X7KWB6"/>
<proteinExistence type="predicted"/>
<dbReference type="Pfam" id="PF03787">
    <property type="entry name" value="RAMPs"/>
    <property type="match status" value="2"/>
</dbReference>
<reference evidence="4" key="1">
    <citation type="submission" date="2017-04" db="EMBL/GenBank/DDBJ databases">
        <authorList>
            <person name="Varghese N."/>
            <person name="Submissions S."/>
        </authorList>
    </citation>
    <scope>NUCLEOTIDE SEQUENCE [LARGE SCALE GENOMIC DNA]</scope>
    <source>
        <strain evidence="4">USBA 82</strain>
    </source>
</reference>
<dbReference type="STRING" id="561720.SAMN06275492_1375"/>
<evidence type="ECO:0000313" key="3">
    <source>
        <dbReference type="EMBL" id="SMG45156.1"/>
    </source>
</evidence>
<dbReference type="InterPro" id="IPR005537">
    <property type="entry name" value="RAMP_III_fam"/>
</dbReference>
<dbReference type="InterPro" id="IPR052216">
    <property type="entry name" value="CRISPR_Csm3_endoribonuclease"/>
</dbReference>
<sequence length="461" mass="50118">MTALYSHRYVMRGTIQFTTPFIIGAGQTDDVADAIFVSDANGLPAIPGSSLAGVLRSVFREKVASKAKENSLFGFQEKDKGEGSRLSVSWGCIHDSADVPVEGLVSPERLADPVLIKAQNPSIRDHVRINHLGASDSGDRGKFDEAPVCAGHRFTFELEMIGKEEDRPLWDDLMSLLSDPALRLGGRTRRGYGAFRFVSLRGRVFDLSKEADFSDYSLHPVELATRSKVLKDMVLETKEQNHTGVSMELIPEGHWMFGGGNDIAGDADMAPVRDSCIVWEGDKGKVLEDVLVVPASSIKGAISHRVAFHYNALSGLFADSVEDPASCSGESNDGVRQLFGFCKDKNEGRRGSIVMDDIYIMADQAPADQWIPHVGIDRFTGGARDSVLFSERPLWGGAIPFSLKVVGDCLKDEKILLALRRTLEDLASGRLQVGAGSGRGLGRFRSTDVKWTGALSSIKEG</sequence>
<accession>A0A1X7KWB6</accession>
<evidence type="ECO:0000256" key="1">
    <source>
        <dbReference type="ARBA" id="ARBA00023118"/>
    </source>
</evidence>